<accession>A0AA36LJ35</accession>
<gene>
    <name evidence="2" type="ORF">ERS008502_00592</name>
</gene>
<keyword evidence="1" id="KW-0732">Signal</keyword>
<name>A0AA36LJ35_YERMO</name>
<comment type="caution">
    <text evidence="2">The sequence shown here is derived from an EMBL/GenBank/DDBJ whole genome shotgun (WGS) entry which is preliminary data.</text>
</comment>
<evidence type="ECO:0000313" key="2">
    <source>
        <dbReference type="EMBL" id="CNH48814.1"/>
    </source>
</evidence>
<evidence type="ECO:0000313" key="3">
    <source>
        <dbReference type="Proteomes" id="UP000040841"/>
    </source>
</evidence>
<evidence type="ECO:0000256" key="1">
    <source>
        <dbReference type="SAM" id="SignalP"/>
    </source>
</evidence>
<dbReference type="Gene3D" id="2.40.70.10">
    <property type="entry name" value="Acid Proteases"/>
    <property type="match status" value="2"/>
</dbReference>
<sequence>MSLKKHITALTFSLLSSITSLAALDAHALQKVMHMPFEWSEASIPLVNIDINGVRQIFSIDTGSSTALHLTRDLMAQLPGLVLDSGKHRAIDLAGNVSVNDKFHIPQLFINGMVFKDVKGVSFTPWGLRLTPESTIPNSMVIGLSLFKEKAVLIDYKNQRFSVAESAQDLSINMADDWLLLPLRLTQEGIEINVMQEAKQYNMVLDTGATVSLFWRERLKSLVMEIPCRTVLAEVRIEGDIEGCMASVFQLGEAGEKRIKLNAMLLDGSFKQMDADGLIGNNFLKKFAVVIDFPAQRLLIKPF</sequence>
<feature type="signal peptide" evidence="1">
    <location>
        <begin position="1"/>
        <end position="22"/>
    </location>
</feature>
<dbReference type="Proteomes" id="UP000040841">
    <property type="component" value="Unassembled WGS sequence"/>
</dbReference>
<dbReference type="SUPFAM" id="SSF50630">
    <property type="entry name" value="Acid proteases"/>
    <property type="match status" value="1"/>
</dbReference>
<dbReference type="InterPro" id="IPR021109">
    <property type="entry name" value="Peptidase_aspartic_dom_sf"/>
</dbReference>
<proteinExistence type="predicted"/>
<dbReference type="RefSeq" id="WP_049645895.1">
    <property type="nucleotide sequence ID" value="NZ_CABHYS010000012.1"/>
</dbReference>
<organism evidence="2 3">
    <name type="scientific">Yersinia mollaretii</name>
    <dbReference type="NCBI Taxonomy" id="33060"/>
    <lineage>
        <taxon>Bacteria</taxon>
        <taxon>Pseudomonadati</taxon>
        <taxon>Pseudomonadota</taxon>
        <taxon>Gammaproteobacteria</taxon>
        <taxon>Enterobacterales</taxon>
        <taxon>Yersiniaceae</taxon>
        <taxon>Yersinia</taxon>
    </lineage>
</organism>
<protein>
    <recommendedName>
        <fullName evidence="4">Retroviral aspartyl protease</fullName>
    </recommendedName>
</protein>
<evidence type="ECO:0008006" key="4">
    <source>
        <dbReference type="Google" id="ProtNLM"/>
    </source>
</evidence>
<feature type="chain" id="PRO_5041432103" description="Retroviral aspartyl protease" evidence="1">
    <location>
        <begin position="23"/>
        <end position="303"/>
    </location>
</feature>
<reference evidence="2 3" key="1">
    <citation type="submission" date="2015-03" db="EMBL/GenBank/DDBJ databases">
        <authorList>
            <consortium name="Pathogen Informatics"/>
            <person name="Murphy D."/>
        </authorList>
    </citation>
    <scope>NUCLEOTIDE SEQUENCE [LARGE SCALE GENOMIC DNA]</scope>
    <source>
        <strain evidence="2 3">FE82747</strain>
    </source>
</reference>
<dbReference type="EMBL" id="CQBM01000001">
    <property type="protein sequence ID" value="CNH48814.1"/>
    <property type="molecule type" value="Genomic_DNA"/>
</dbReference>
<dbReference type="AlphaFoldDB" id="A0AA36LJ35"/>